<gene>
    <name evidence="12" type="ORF">WJX72_012206</name>
</gene>
<evidence type="ECO:0000256" key="1">
    <source>
        <dbReference type="ARBA" id="ARBA00004271"/>
    </source>
</evidence>
<dbReference type="SMART" id="SM00835">
    <property type="entry name" value="Cupin_1"/>
    <property type="match status" value="1"/>
</dbReference>
<comment type="similarity">
    <text evidence="2 9">Belongs to the germin family.</text>
</comment>
<dbReference type="GO" id="GO:0048046">
    <property type="term" value="C:apoplast"/>
    <property type="evidence" value="ECO:0007669"/>
    <property type="project" value="UniProtKB-SubCell"/>
</dbReference>
<keyword evidence="10" id="KW-0812">Transmembrane</keyword>
<dbReference type="EMBL" id="JALJOR010000005">
    <property type="protein sequence ID" value="KAK9817282.1"/>
    <property type="molecule type" value="Genomic_DNA"/>
</dbReference>
<dbReference type="Pfam" id="PF00190">
    <property type="entry name" value="Cupin_1"/>
    <property type="match status" value="1"/>
</dbReference>
<dbReference type="InterPro" id="IPR014710">
    <property type="entry name" value="RmlC-like_jellyroll"/>
</dbReference>
<feature type="binding site" evidence="8">
    <location>
        <position position="93"/>
    </location>
    <ligand>
        <name>Mn(2+)</name>
        <dbReference type="ChEBI" id="CHEBI:29035"/>
    </ligand>
</feature>
<dbReference type="GO" id="GO:0030145">
    <property type="term" value="F:manganese ion binding"/>
    <property type="evidence" value="ECO:0007669"/>
    <property type="project" value="UniProtKB-UniRule"/>
</dbReference>
<evidence type="ECO:0000256" key="6">
    <source>
        <dbReference type="ARBA" id="ARBA00023211"/>
    </source>
</evidence>
<dbReference type="Proteomes" id="UP001489004">
    <property type="component" value="Unassembled WGS sequence"/>
</dbReference>
<keyword evidence="10" id="KW-1133">Transmembrane helix</keyword>
<protein>
    <recommendedName>
        <fullName evidence="9">Germin-like protein</fullName>
    </recommendedName>
</protein>
<dbReference type="InterPro" id="IPR011051">
    <property type="entry name" value="RmlC_Cupin_sf"/>
</dbReference>
<feature type="binding site" evidence="7">
    <location>
        <position position="98"/>
    </location>
    <ligand>
        <name>oxalate</name>
        <dbReference type="ChEBI" id="CHEBI:30623"/>
    </ligand>
</feature>
<comment type="caution">
    <text evidence="12">The sequence shown here is derived from an EMBL/GenBank/DDBJ whole genome shotgun (WGS) entry which is preliminary data.</text>
</comment>
<dbReference type="InterPro" id="IPR001929">
    <property type="entry name" value="Germin"/>
</dbReference>
<dbReference type="PRINTS" id="PR00325">
    <property type="entry name" value="GERMIN"/>
</dbReference>
<dbReference type="Gene3D" id="2.60.120.10">
    <property type="entry name" value="Jelly Rolls"/>
    <property type="match status" value="1"/>
</dbReference>
<organism evidence="12 13">
    <name type="scientific">[Myrmecia] bisecta</name>
    <dbReference type="NCBI Taxonomy" id="41462"/>
    <lineage>
        <taxon>Eukaryota</taxon>
        <taxon>Viridiplantae</taxon>
        <taxon>Chlorophyta</taxon>
        <taxon>core chlorophytes</taxon>
        <taxon>Trebouxiophyceae</taxon>
        <taxon>Trebouxiales</taxon>
        <taxon>Trebouxiaceae</taxon>
        <taxon>Myrmecia</taxon>
    </lineage>
</organism>
<evidence type="ECO:0000256" key="2">
    <source>
        <dbReference type="ARBA" id="ARBA00007456"/>
    </source>
</evidence>
<comment type="subcellular location">
    <subcellularLocation>
        <location evidence="1 9">Secreted</location>
        <location evidence="1 9">Extracellular space</location>
        <location evidence="1 9">Apoplast</location>
    </subcellularLocation>
</comment>
<dbReference type="SUPFAM" id="SSF51182">
    <property type="entry name" value="RmlC-like cupins"/>
    <property type="match status" value="1"/>
</dbReference>
<evidence type="ECO:0000256" key="10">
    <source>
        <dbReference type="SAM" id="Phobius"/>
    </source>
</evidence>
<feature type="domain" description="Cupin type-1" evidence="11">
    <location>
        <begin position="45"/>
        <end position="193"/>
    </location>
</feature>
<keyword evidence="10" id="KW-0472">Membrane</keyword>
<dbReference type="AlphaFoldDB" id="A0AAW1Q8S1"/>
<reference evidence="12 13" key="1">
    <citation type="journal article" date="2024" name="Nat. Commun.">
        <title>Phylogenomics reveals the evolutionary origins of lichenization in chlorophyte algae.</title>
        <authorList>
            <person name="Puginier C."/>
            <person name="Libourel C."/>
            <person name="Otte J."/>
            <person name="Skaloud P."/>
            <person name="Haon M."/>
            <person name="Grisel S."/>
            <person name="Petersen M."/>
            <person name="Berrin J.G."/>
            <person name="Delaux P.M."/>
            <person name="Dal Grande F."/>
            <person name="Keller J."/>
        </authorList>
    </citation>
    <scope>NUCLEOTIDE SEQUENCE [LARGE SCALE GENOMIC DNA]</scope>
    <source>
        <strain evidence="12 13">SAG 2043</strain>
    </source>
</reference>
<evidence type="ECO:0000256" key="7">
    <source>
        <dbReference type="PIRSR" id="PIRSR601929-1"/>
    </source>
</evidence>
<feature type="binding site" evidence="8">
    <location>
        <position position="137"/>
    </location>
    <ligand>
        <name>Mn(2+)</name>
        <dbReference type="ChEBI" id="CHEBI:29035"/>
    </ligand>
</feature>
<evidence type="ECO:0000256" key="4">
    <source>
        <dbReference type="ARBA" id="ARBA00022525"/>
    </source>
</evidence>
<evidence type="ECO:0000259" key="11">
    <source>
        <dbReference type="SMART" id="SM00835"/>
    </source>
</evidence>
<evidence type="ECO:0000256" key="9">
    <source>
        <dbReference type="RuleBase" id="RU366015"/>
    </source>
</evidence>
<name>A0AAW1Q8S1_9CHLO</name>
<evidence type="ECO:0000256" key="3">
    <source>
        <dbReference type="ARBA" id="ARBA00022523"/>
    </source>
</evidence>
<keyword evidence="3 9" id="KW-0052">Apoplast</keyword>
<feature type="binding site" evidence="7">
    <location>
        <position position="93"/>
    </location>
    <ligand>
        <name>oxalate</name>
        <dbReference type="ChEBI" id="CHEBI:30623"/>
    </ligand>
</feature>
<feature type="binding site" evidence="8">
    <location>
        <position position="98"/>
    </location>
    <ligand>
        <name>Mn(2+)</name>
        <dbReference type="ChEBI" id="CHEBI:29035"/>
    </ligand>
</feature>
<dbReference type="InterPro" id="IPR006045">
    <property type="entry name" value="Cupin_1"/>
</dbReference>
<keyword evidence="4 9" id="KW-0964">Secreted</keyword>
<evidence type="ECO:0000313" key="13">
    <source>
        <dbReference type="Proteomes" id="UP001489004"/>
    </source>
</evidence>
<evidence type="ECO:0000256" key="5">
    <source>
        <dbReference type="ARBA" id="ARBA00022723"/>
    </source>
</evidence>
<accession>A0AAW1Q8S1</accession>
<keyword evidence="13" id="KW-1185">Reference proteome</keyword>
<feature type="binding site" evidence="8">
    <location>
        <position position="91"/>
    </location>
    <ligand>
        <name>Mn(2+)</name>
        <dbReference type="ChEBI" id="CHEBI:29035"/>
    </ligand>
</feature>
<sequence length="199" mass="21729">MHTNHVSHRRTHGCVYVIFALCIAKVLGGAVFETRKPSFTQIDDFKVFFKTPDTPPNNPGAAIFTGRTVFNQTAIQMKHVIIQPCGVIAAHIHPRGTEWGYVIAGGFEFGMFLENGTYLTVSYNLGEGVVIPQGSVHYARNTGCTNAEIVVVFDHPDPAVIYVGQALSYMPALYLDSAISCGTGFNVSANQFQLHDCKC</sequence>
<evidence type="ECO:0000313" key="12">
    <source>
        <dbReference type="EMBL" id="KAK9817282.1"/>
    </source>
</evidence>
<feature type="transmembrane region" description="Helical" evidence="10">
    <location>
        <begin position="12"/>
        <end position="32"/>
    </location>
</feature>
<proteinExistence type="inferred from homology"/>
<dbReference type="PANTHER" id="PTHR31238">
    <property type="entry name" value="GERMIN-LIKE PROTEIN SUBFAMILY 3 MEMBER 3"/>
    <property type="match status" value="1"/>
</dbReference>
<keyword evidence="6 7" id="KW-0464">Manganese</keyword>
<keyword evidence="5 7" id="KW-0479">Metal-binding</keyword>
<evidence type="ECO:0000256" key="8">
    <source>
        <dbReference type="PIRSR" id="PIRSR601929-2"/>
    </source>
</evidence>